<name>A0AB38RBM0_RHOSG</name>
<protein>
    <submittedName>
        <fullName evidence="1">Uncharacterized protein</fullName>
    </submittedName>
</protein>
<gene>
    <name evidence="1" type="ORF">M0639_24675</name>
</gene>
<evidence type="ECO:0000313" key="1">
    <source>
        <dbReference type="EMBL" id="UPU42190.1"/>
    </source>
</evidence>
<evidence type="ECO:0000313" key="2">
    <source>
        <dbReference type="Proteomes" id="UP000831484"/>
    </source>
</evidence>
<dbReference type="Proteomes" id="UP000831484">
    <property type="component" value="Chromosome"/>
</dbReference>
<accession>A0AB38RBM0</accession>
<proteinExistence type="predicted"/>
<dbReference type="RefSeq" id="WP_054800892.1">
    <property type="nucleotide sequence ID" value="NZ_CP096563.1"/>
</dbReference>
<organism evidence="1 2">
    <name type="scientific">Rhodococcus qingshengii JCM 15477</name>
    <dbReference type="NCBI Taxonomy" id="1303681"/>
    <lineage>
        <taxon>Bacteria</taxon>
        <taxon>Bacillati</taxon>
        <taxon>Actinomycetota</taxon>
        <taxon>Actinomycetes</taxon>
        <taxon>Mycobacteriales</taxon>
        <taxon>Nocardiaceae</taxon>
        <taxon>Rhodococcus</taxon>
        <taxon>Rhodococcus erythropolis group</taxon>
    </lineage>
</organism>
<dbReference type="EMBL" id="CP096563">
    <property type="protein sequence ID" value="UPU42190.1"/>
    <property type="molecule type" value="Genomic_DNA"/>
</dbReference>
<keyword evidence="2" id="KW-1185">Reference proteome</keyword>
<reference evidence="2" key="1">
    <citation type="journal article" date="2022" name="Environ. Microbiol.">
        <title>Functional analysis, diversity, and distribution of carbendazim hydrolases MheI and CbmA, responsible for the initial step in carbendazim degradation.</title>
        <authorList>
            <person name="Zhang M."/>
            <person name="Bai X."/>
            <person name="Li Q."/>
            <person name="Zhang L."/>
            <person name="Zhu Q."/>
            <person name="Gao S."/>
            <person name="Ke Z."/>
            <person name="Jiang M."/>
            <person name="Hu J."/>
            <person name="Qiu J."/>
            <person name="Hong Q."/>
        </authorList>
    </citation>
    <scope>NUCLEOTIDE SEQUENCE [LARGE SCALE GENOMIC DNA]</scope>
    <source>
        <strain evidence="2">djl-6</strain>
    </source>
</reference>
<sequence length="103" mass="11484">MTYQLTPTARTKLALVYTTTMAGLTEDERRALVTGKPGMLDLLHSTDGENSWYTMTVDGDPFAVIPADWLEDDAQIELPKITWVEPIDGHVPDTVAEMFPDDE</sequence>
<dbReference type="AlphaFoldDB" id="A0AB38RBM0"/>